<dbReference type="GO" id="GO:0046983">
    <property type="term" value="F:protein dimerization activity"/>
    <property type="evidence" value="ECO:0007669"/>
    <property type="project" value="InterPro"/>
</dbReference>
<name>A0A8J4V9M3_9ROSI</name>
<dbReference type="AlphaFoldDB" id="A0A8J4V9M3"/>
<dbReference type="Pfam" id="PF00010">
    <property type="entry name" value="HLH"/>
    <property type="match status" value="1"/>
</dbReference>
<keyword evidence="10" id="KW-1185">Reference proteome</keyword>
<dbReference type="EMBL" id="JRKL02004045">
    <property type="protein sequence ID" value="KAF3953518.1"/>
    <property type="molecule type" value="Genomic_DNA"/>
</dbReference>
<gene>
    <name evidence="9" type="ORF">CMV_021052</name>
</gene>
<feature type="region of interest" description="Disordered" evidence="7">
    <location>
        <begin position="130"/>
        <end position="177"/>
    </location>
</feature>
<evidence type="ECO:0000256" key="7">
    <source>
        <dbReference type="SAM" id="MobiDB-lite"/>
    </source>
</evidence>
<evidence type="ECO:0000256" key="2">
    <source>
        <dbReference type="ARBA" id="ARBA00011738"/>
    </source>
</evidence>
<proteinExistence type="predicted"/>
<comment type="caution">
    <text evidence="9">The sequence shown here is derived from an EMBL/GenBank/DDBJ whole genome shotgun (WGS) entry which is preliminary data.</text>
</comment>
<dbReference type="OrthoDB" id="1886792at2759"/>
<dbReference type="GO" id="GO:0005634">
    <property type="term" value="C:nucleus"/>
    <property type="evidence" value="ECO:0007669"/>
    <property type="project" value="UniProtKB-SubCell"/>
</dbReference>
<dbReference type="GO" id="GO:0003700">
    <property type="term" value="F:DNA-binding transcription factor activity"/>
    <property type="evidence" value="ECO:0007669"/>
    <property type="project" value="TreeGrafter"/>
</dbReference>
<evidence type="ECO:0000256" key="5">
    <source>
        <dbReference type="ARBA" id="ARBA00023163"/>
    </source>
</evidence>
<evidence type="ECO:0000256" key="3">
    <source>
        <dbReference type="ARBA" id="ARBA00023015"/>
    </source>
</evidence>
<feature type="domain" description="BHLH" evidence="8">
    <location>
        <begin position="166"/>
        <end position="215"/>
    </location>
</feature>
<dbReference type="SMART" id="SM00353">
    <property type="entry name" value="HLH"/>
    <property type="match status" value="1"/>
</dbReference>
<dbReference type="PROSITE" id="PS50888">
    <property type="entry name" value="BHLH"/>
    <property type="match status" value="1"/>
</dbReference>
<keyword evidence="6" id="KW-0539">Nucleus</keyword>
<dbReference type="PANTHER" id="PTHR31945">
    <property type="entry name" value="TRANSCRIPTION FACTOR SCREAM2-RELATED"/>
    <property type="match status" value="1"/>
</dbReference>
<dbReference type="SUPFAM" id="SSF47459">
    <property type="entry name" value="HLH, helix-loop-helix DNA-binding domain"/>
    <property type="match status" value="1"/>
</dbReference>
<keyword evidence="3" id="KW-0805">Transcription regulation</keyword>
<organism evidence="9 10">
    <name type="scientific">Castanea mollissima</name>
    <name type="common">Chinese chestnut</name>
    <dbReference type="NCBI Taxonomy" id="60419"/>
    <lineage>
        <taxon>Eukaryota</taxon>
        <taxon>Viridiplantae</taxon>
        <taxon>Streptophyta</taxon>
        <taxon>Embryophyta</taxon>
        <taxon>Tracheophyta</taxon>
        <taxon>Spermatophyta</taxon>
        <taxon>Magnoliopsida</taxon>
        <taxon>eudicotyledons</taxon>
        <taxon>Gunneridae</taxon>
        <taxon>Pentapetalae</taxon>
        <taxon>rosids</taxon>
        <taxon>fabids</taxon>
        <taxon>Fagales</taxon>
        <taxon>Fagaceae</taxon>
        <taxon>Castanea</taxon>
    </lineage>
</organism>
<keyword evidence="5" id="KW-0804">Transcription</keyword>
<dbReference type="InterPro" id="IPR051358">
    <property type="entry name" value="TF_AMS/ICE1/BHLH6-like"/>
</dbReference>
<dbReference type="PANTHER" id="PTHR31945:SF17">
    <property type="entry name" value="TRANSCRIPTION FACTOR FER-LIKE IRON DEFICIENCY-INDUCED TRANSCRIPTION FACTOR"/>
    <property type="match status" value="1"/>
</dbReference>
<comment type="subunit">
    <text evidence="2">Homodimer.</text>
</comment>
<reference evidence="9" key="1">
    <citation type="submission" date="2020-03" db="EMBL/GenBank/DDBJ databases">
        <title>Castanea mollissima Vanexum genome sequencing.</title>
        <authorList>
            <person name="Staton M."/>
        </authorList>
    </citation>
    <scope>NUCLEOTIDE SEQUENCE</scope>
    <source>
        <tissue evidence="9">Leaf</tissue>
    </source>
</reference>
<dbReference type="InterPro" id="IPR036638">
    <property type="entry name" value="HLH_DNA-bd_sf"/>
</dbReference>
<evidence type="ECO:0000256" key="4">
    <source>
        <dbReference type="ARBA" id="ARBA00023125"/>
    </source>
</evidence>
<keyword evidence="4" id="KW-0238">DNA-binding</keyword>
<dbReference type="Gene3D" id="4.10.280.10">
    <property type="entry name" value="Helix-loop-helix DNA-binding domain"/>
    <property type="match status" value="1"/>
</dbReference>
<accession>A0A8J4V9M3</accession>
<evidence type="ECO:0000256" key="6">
    <source>
        <dbReference type="ARBA" id="ARBA00023242"/>
    </source>
</evidence>
<evidence type="ECO:0000313" key="10">
    <source>
        <dbReference type="Proteomes" id="UP000737018"/>
    </source>
</evidence>
<feature type="compositionally biased region" description="Low complexity" evidence="7">
    <location>
        <begin position="151"/>
        <end position="161"/>
    </location>
</feature>
<comment type="subcellular location">
    <subcellularLocation>
        <location evidence="1">Nucleus</location>
    </subcellularLocation>
</comment>
<dbReference type="FunFam" id="4.10.280.10:FF:000096">
    <property type="entry name" value="Basic helix-loop-helix (BHLH) DNA-binding superfamily protein"/>
    <property type="match status" value="1"/>
</dbReference>
<sequence>MQQFPTSVNAHVDHVDSAIPFTQKFIYKHFNHVVATKPPSIIQLIEMEASANPLVNINDFELHDFIDETNFHHCINLIRGGSNDPVVNFDTDLINNCFVDNQFGPNPGDMYDFNATTMMSDPNTMFNTLGSFGDDVKDGDEDNDREDSSATTTTTTTTTPTKRPKGDRSRTLISERRRRGKMKEKLYALRSLVPNITKMDKASIVGDAVLYVQELQSKAKQLKSEIAGLEASLVGSERYQGSIESPKKVQVVQNNYQVSKKIIMQMDVFQVEERGFYVRLVCNKGGGVALSLYKALESLTNFIVQSSNLATVSERFVLTFTLNVIDSEQEIHLPNLRLWIAGALVNQQFELKAPLSYA</sequence>
<dbReference type="Proteomes" id="UP000737018">
    <property type="component" value="Unassembled WGS sequence"/>
</dbReference>
<protein>
    <recommendedName>
        <fullName evidence="8">BHLH domain-containing protein</fullName>
    </recommendedName>
</protein>
<evidence type="ECO:0000256" key="1">
    <source>
        <dbReference type="ARBA" id="ARBA00004123"/>
    </source>
</evidence>
<evidence type="ECO:0000313" key="9">
    <source>
        <dbReference type="EMBL" id="KAF3953518.1"/>
    </source>
</evidence>
<dbReference type="GO" id="GO:0043565">
    <property type="term" value="F:sequence-specific DNA binding"/>
    <property type="evidence" value="ECO:0007669"/>
    <property type="project" value="TreeGrafter"/>
</dbReference>
<feature type="compositionally biased region" description="Basic and acidic residues" evidence="7">
    <location>
        <begin position="164"/>
        <end position="175"/>
    </location>
</feature>
<dbReference type="InterPro" id="IPR011598">
    <property type="entry name" value="bHLH_dom"/>
</dbReference>
<evidence type="ECO:0000259" key="8">
    <source>
        <dbReference type="PROSITE" id="PS50888"/>
    </source>
</evidence>